<organism evidence="2 3">
    <name type="scientific">Streptomyces silvisoli</name>
    <dbReference type="NCBI Taxonomy" id="3034235"/>
    <lineage>
        <taxon>Bacteria</taxon>
        <taxon>Bacillati</taxon>
        <taxon>Actinomycetota</taxon>
        <taxon>Actinomycetes</taxon>
        <taxon>Kitasatosporales</taxon>
        <taxon>Streptomycetaceae</taxon>
        <taxon>Streptomyces</taxon>
    </lineage>
</organism>
<dbReference type="EMBL" id="JARJBC010000014">
    <property type="protein sequence ID" value="MDF3291848.1"/>
    <property type="molecule type" value="Genomic_DNA"/>
</dbReference>
<sequence length="296" mass="32368">MTKILEVLGGKLAERWLALMLVPSVLLMTVAAAGDTLGHRRWHDIGLLLTRLDRLSTEPALRSTGTLILVLAGLLAASAGLGLAATALGAAVERLWLATRPRFLTDRRRRRWDEAHAKFNRALVEAAKAERTPEASAAAARARELNARRNRISPAPPTHPFWLGDRIAAVDTRVWETYRLDLASAWPRLWLTLPEDVRAEISTARAKLAAQTRLVAWAVGYLAVGAVWWPSAVLGVVTAATAWRRARVAALAFAELAESAVDLHGRRLAESLGILCERTLTEDIGAEITTLLRKQA</sequence>
<evidence type="ECO:0000313" key="2">
    <source>
        <dbReference type="EMBL" id="MDF3291848.1"/>
    </source>
</evidence>
<evidence type="ECO:0000256" key="1">
    <source>
        <dbReference type="SAM" id="Phobius"/>
    </source>
</evidence>
<keyword evidence="1" id="KW-0472">Membrane</keyword>
<keyword evidence="1" id="KW-1133">Transmembrane helix</keyword>
<name>A0ABT5ZS17_9ACTN</name>
<gene>
    <name evidence="2" type="ORF">P3G67_21985</name>
</gene>
<evidence type="ECO:0000313" key="3">
    <source>
        <dbReference type="Proteomes" id="UP001216579"/>
    </source>
</evidence>
<protein>
    <recommendedName>
        <fullName evidence="4">Vegetative cell wall protein gp1</fullName>
    </recommendedName>
</protein>
<reference evidence="2 3" key="1">
    <citation type="submission" date="2023-03" db="EMBL/GenBank/DDBJ databases">
        <title>Draft genome sequence of Streptomyces sp. RB6PN23 isolated from peat swamp forest in Thailand.</title>
        <authorList>
            <person name="Klaysubun C."/>
            <person name="Duangmal K."/>
        </authorList>
    </citation>
    <scope>NUCLEOTIDE SEQUENCE [LARGE SCALE GENOMIC DNA]</scope>
    <source>
        <strain evidence="2 3">RB6PN23</strain>
    </source>
</reference>
<feature type="transmembrane region" description="Helical" evidence="1">
    <location>
        <begin position="214"/>
        <end position="243"/>
    </location>
</feature>
<dbReference type="Proteomes" id="UP001216579">
    <property type="component" value="Unassembled WGS sequence"/>
</dbReference>
<comment type="caution">
    <text evidence="2">The sequence shown here is derived from an EMBL/GenBank/DDBJ whole genome shotgun (WGS) entry which is preliminary data.</text>
</comment>
<accession>A0ABT5ZS17</accession>
<proteinExistence type="predicted"/>
<dbReference type="RefSeq" id="WP_276094994.1">
    <property type="nucleotide sequence ID" value="NZ_JARJBC010000014.1"/>
</dbReference>
<keyword evidence="3" id="KW-1185">Reference proteome</keyword>
<feature type="transmembrane region" description="Helical" evidence="1">
    <location>
        <begin position="67"/>
        <end position="92"/>
    </location>
</feature>
<feature type="transmembrane region" description="Helical" evidence="1">
    <location>
        <begin position="12"/>
        <end position="33"/>
    </location>
</feature>
<keyword evidence="1" id="KW-0812">Transmembrane</keyword>
<evidence type="ECO:0008006" key="4">
    <source>
        <dbReference type="Google" id="ProtNLM"/>
    </source>
</evidence>